<evidence type="ECO:0000256" key="1">
    <source>
        <dbReference type="SAM" id="MobiDB-lite"/>
    </source>
</evidence>
<sequence length="110" mass="12571">MTVIIEITGYNAKAFCENFTIHTQERAEKALKYSDNIFPFSEVGGSNTSWTPEEFKRVVQDAVDKFKSGEFPLKEWEEEKEKKKKTSIPSPMMPSPPPSEMIARPVKATR</sequence>
<dbReference type="EMBL" id="FTLG01000051">
    <property type="protein sequence ID" value="SIP72419.1"/>
    <property type="molecule type" value="Genomic_DNA"/>
</dbReference>
<protein>
    <submittedName>
        <fullName evidence="2">Uncharacterized protein</fullName>
    </submittedName>
</protein>
<evidence type="ECO:0000313" key="2">
    <source>
        <dbReference type="EMBL" id="SIP72419.1"/>
    </source>
</evidence>
<organism evidence="2 3">
    <name type="scientific">Xenorhabdus innexi</name>
    <dbReference type="NCBI Taxonomy" id="290109"/>
    <lineage>
        <taxon>Bacteria</taxon>
        <taxon>Pseudomonadati</taxon>
        <taxon>Pseudomonadota</taxon>
        <taxon>Gammaproteobacteria</taxon>
        <taxon>Enterobacterales</taxon>
        <taxon>Morganellaceae</taxon>
        <taxon>Xenorhabdus</taxon>
    </lineage>
</organism>
<dbReference type="RefSeq" id="WP_186435663.1">
    <property type="nucleotide sequence ID" value="NZ_CAWRBJ010000001.1"/>
</dbReference>
<accession>A0A1N6MUJ4</accession>
<proteinExistence type="predicted"/>
<reference evidence="3" key="1">
    <citation type="submission" date="2016-12" db="EMBL/GenBank/DDBJ databases">
        <authorList>
            <person name="Gaudriault S."/>
        </authorList>
    </citation>
    <scope>NUCLEOTIDE SEQUENCE [LARGE SCALE GENOMIC DNA]</scope>
    <source>
        <strain evidence="3">HGB1681 (deposited as PTA-6826 in the American Type Culture Collection)</strain>
    </source>
</reference>
<dbReference type="AlphaFoldDB" id="A0A1N6MUJ4"/>
<feature type="region of interest" description="Disordered" evidence="1">
    <location>
        <begin position="75"/>
        <end position="110"/>
    </location>
</feature>
<dbReference type="Proteomes" id="UP000196435">
    <property type="component" value="Unassembled WGS sequence"/>
</dbReference>
<name>A0A1N6MUJ4_9GAMM</name>
<gene>
    <name evidence="2" type="ORF">XIS1_1440046</name>
</gene>
<evidence type="ECO:0000313" key="3">
    <source>
        <dbReference type="Proteomes" id="UP000196435"/>
    </source>
</evidence>